<keyword evidence="3 5" id="KW-1133">Transmembrane helix</keyword>
<sequence length="424" mass="46371">MNETSLDMSVTTGQLQAPVVPWRRWLLAFDAYNATTNLAFTSAIWVIYLAAHGYSPLAIGLFETLFHVAKFVAEIPTGVFADLLGRRKSLIVYCLICIVETLLLLVPTLPLLILSFMLAGIAFAFRGGADNALLWTLAGYADPERQETRYSKLVSRMFLISLVGEVVGTSCGGYLGSILQVLPFVCRASMMALAIVPLLFLPEQKAGPTQEKHITRPRPIQHLLQGVRAVWSSPALLGLLLISGLTEGCWQTIYFYYQLYLHGLGFALSSIGLIVAVSMGCNFLFTALAPWIMRLLPERRLVPLCVGMQVAGLLLMSLPFSPLLSVFGYLVPFQAALAILGSAMSTYINVRSPEEQRATVLSFQTGVFSAAMIVLFPLFGLGISNVSYSTVYLWTLITLSVGSIAIGVLVWRLKKTRRSGAQAM</sequence>
<dbReference type="Proteomes" id="UP000597444">
    <property type="component" value="Unassembled WGS sequence"/>
</dbReference>
<proteinExistence type="predicted"/>
<dbReference type="PANTHER" id="PTHR23530">
    <property type="entry name" value="TRANSPORT PROTEIN-RELATED"/>
    <property type="match status" value="1"/>
</dbReference>
<evidence type="ECO:0000256" key="2">
    <source>
        <dbReference type="ARBA" id="ARBA00022692"/>
    </source>
</evidence>
<dbReference type="Pfam" id="PF07690">
    <property type="entry name" value="MFS_1"/>
    <property type="match status" value="1"/>
</dbReference>
<feature type="transmembrane region" description="Helical" evidence="5">
    <location>
        <begin position="31"/>
        <end position="51"/>
    </location>
</feature>
<dbReference type="InterPro" id="IPR053160">
    <property type="entry name" value="MFS_DHA3_Transporter"/>
</dbReference>
<organism evidence="7 8">
    <name type="scientific">Reticulibacter mediterranei</name>
    <dbReference type="NCBI Taxonomy" id="2778369"/>
    <lineage>
        <taxon>Bacteria</taxon>
        <taxon>Bacillati</taxon>
        <taxon>Chloroflexota</taxon>
        <taxon>Ktedonobacteria</taxon>
        <taxon>Ktedonobacterales</taxon>
        <taxon>Reticulibacteraceae</taxon>
        <taxon>Reticulibacter</taxon>
    </lineage>
</organism>
<evidence type="ECO:0000313" key="7">
    <source>
        <dbReference type="EMBL" id="GHO94275.1"/>
    </source>
</evidence>
<keyword evidence="4 5" id="KW-0472">Membrane</keyword>
<dbReference type="PROSITE" id="PS50850">
    <property type="entry name" value="MFS"/>
    <property type="match status" value="1"/>
</dbReference>
<feature type="transmembrane region" description="Helical" evidence="5">
    <location>
        <begin position="181"/>
        <end position="201"/>
    </location>
</feature>
<feature type="transmembrane region" description="Helical" evidence="5">
    <location>
        <begin position="222"/>
        <end position="246"/>
    </location>
</feature>
<dbReference type="RefSeq" id="WP_220205019.1">
    <property type="nucleotide sequence ID" value="NZ_BNJK01000001.1"/>
</dbReference>
<evidence type="ECO:0000259" key="6">
    <source>
        <dbReference type="PROSITE" id="PS50850"/>
    </source>
</evidence>
<dbReference type="Gene3D" id="1.20.1250.20">
    <property type="entry name" value="MFS general substrate transporter like domains"/>
    <property type="match status" value="1"/>
</dbReference>
<evidence type="ECO:0000256" key="5">
    <source>
        <dbReference type="SAM" id="Phobius"/>
    </source>
</evidence>
<feature type="transmembrane region" description="Helical" evidence="5">
    <location>
        <begin position="360"/>
        <end position="379"/>
    </location>
</feature>
<dbReference type="InterPro" id="IPR011701">
    <property type="entry name" value="MFS"/>
</dbReference>
<accession>A0A8J3IP09</accession>
<evidence type="ECO:0000256" key="1">
    <source>
        <dbReference type="ARBA" id="ARBA00004651"/>
    </source>
</evidence>
<feature type="transmembrane region" description="Helical" evidence="5">
    <location>
        <begin position="153"/>
        <end position="175"/>
    </location>
</feature>
<comment type="caution">
    <text evidence="7">The sequence shown here is derived from an EMBL/GenBank/DDBJ whole genome shotgun (WGS) entry which is preliminary data.</text>
</comment>
<feature type="transmembrane region" description="Helical" evidence="5">
    <location>
        <begin position="391"/>
        <end position="411"/>
    </location>
</feature>
<dbReference type="InterPro" id="IPR036259">
    <property type="entry name" value="MFS_trans_sf"/>
</dbReference>
<feature type="transmembrane region" description="Helical" evidence="5">
    <location>
        <begin position="326"/>
        <end position="348"/>
    </location>
</feature>
<dbReference type="SUPFAM" id="SSF103473">
    <property type="entry name" value="MFS general substrate transporter"/>
    <property type="match status" value="1"/>
</dbReference>
<dbReference type="GO" id="GO:0005886">
    <property type="term" value="C:plasma membrane"/>
    <property type="evidence" value="ECO:0007669"/>
    <property type="project" value="UniProtKB-SubCell"/>
</dbReference>
<dbReference type="AlphaFoldDB" id="A0A8J3IP09"/>
<keyword evidence="8" id="KW-1185">Reference proteome</keyword>
<dbReference type="PANTHER" id="PTHR23530:SF1">
    <property type="entry name" value="PERMEASE, MAJOR FACILITATOR SUPERFAMILY-RELATED"/>
    <property type="match status" value="1"/>
</dbReference>
<gene>
    <name evidence="7" type="primary">yxaM</name>
    <name evidence="7" type="ORF">KSF_043230</name>
</gene>
<comment type="subcellular location">
    <subcellularLocation>
        <location evidence="1">Cell membrane</location>
        <topology evidence="1">Multi-pass membrane protein</topology>
    </subcellularLocation>
</comment>
<evidence type="ECO:0000256" key="4">
    <source>
        <dbReference type="ARBA" id="ARBA00023136"/>
    </source>
</evidence>
<feature type="domain" description="Major facilitator superfamily (MFS) profile" evidence="6">
    <location>
        <begin position="1"/>
        <end position="418"/>
    </location>
</feature>
<name>A0A8J3IP09_9CHLR</name>
<feature type="transmembrane region" description="Helical" evidence="5">
    <location>
        <begin position="266"/>
        <end position="289"/>
    </location>
</feature>
<feature type="transmembrane region" description="Helical" evidence="5">
    <location>
        <begin position="301"/>
        <end position="320"/>
    </location>
</feature>
<protein>
    <submittedName>
        <fullName evidence="7">Putative MFS-type transporter YxaM</fullName>
    </submittedName>
</protein>
<feature type="transmembrane region" description="Helical" evidence="5">
    <location>
        <begin position="119"/>
        <end position="141"/>
    </location>
</feature>
<evidence type="ECO:0000256" key="3">
    <source>
        <dbReference type="ARBA" id="ARBA00022989"/>
    </source>
</evidence>
<dbReference type="EMBL" id="BNJK01000001">
    <property type="protein sequence ID" value="GHO94275.1"/>
    <property type="molecule type" value="Genomic_DNA"/>
</dbReference>
<reference evidence="7" key="1">
    <citation type="submission" date="2020-10" db="EMBL/GenBank/DDBJ databases">
        <title>Taxonomic study of unclassified bacteria belonging to the class Ktedonobacteria.</title>
        <authorList>
            <person name="Yabe S."/>
            <person name="Wang C.M."/>
            <person name="Zheng Y."/>
            <person name="Sakai Y."/>
            <person name="Cavaletti L."/>
            <person name="Monciardini P."/>
            <person name="Donadio S."/>
        </authorList>
    </citation>
    <scope>NUCLEOTIDE SEQUENCE</scope>
    <source>
        <strain evidence="7">ID150040</strain>
    </source>
</reference>
<evidence type="ECO:0000313" key="8">
    <source>
        <dbReference type="Proteomes" id="UP000597444"/>
    </source>
</evidence>
<keyword evidence="2 5" id="KW-0812">Transmembrane</keyword>
<dbReference type="GO" id="GO:0022857">
    <property type="term" value="F:transmembrane transporter activity"/>
    <property type="evidence" value="ECO:0007669"/>
    <property type="project" value="InterPro"/>
</dbReference>
<dbReference type="InterPro" id="IPR020846">
    <property type="entry name" value="MFS_dom"/>
</dbReference>
<feature type="transmembrane region" description="Helical" evidence="5">
    <location>
        <begin position="90"/>
        <end position="113"/>
    </location>
</feature>